<dbReference type="Gene3D" id="3.30.70.1230">
    <property type="entry name" value="Nucleotide cyclase"/>
    <property type="match status" value="1"/>
</dbReference>
<feature type="transmembrane region" description="Helical" evidence="8">
    <location>
        <begin position="159"/>
        <end position="178"/>
    </location>
</feature>
<feature type="transmembrane region" description="Helical" evidence="8">
    <location>
        <begin position="24"/>
        <end position="46"/>
    </location>
</feature>
<accession>A0ABN2UQ00</accession>
<keyword evidence="11" id="KW-1185">Reference proteome</keyword>
<feature type="domain" description="Guanylate cyclase" evidence="9">
    <location>
        <begin position="230"/>
        <end position="356"/>
    </location>
</feature>
<dbReference type="SUPFAM" id="SSF55073">
    <property type="entry name" value="Nucleotide cyclase"/>
    <property type="match status" value="1"/>
</dbReference>
<protein>
    <recommendedName>
        <fullName evidence="9">Guanylate cyclase domain-containing protein</fullName>
    </recommendedName>
</protein>
<dbReference type="InterPro" id="IPR029787">
    <property type="entry name" value="Nucleotide_cyclase"/>
</dbReference>
<proteinExistence type="predicted"/>
<keyword evidence="6" id="KW-0456">Lyase</keyword>
<feature type="region of interest" description="Disordered" evidence="7">
    <location>
        <begin position="407"/>
        <end position="426"/>
    </location>
</feature>
<organism evidence="10 11">
    <name type="scientific">Agromyces tropicus</name>
    <dbReference type="NCBI Taxonomy" id="555371"/>
    <lineage>
        <taxon>Bacteria</taxon>
        <taxon>Bacillati</taxon>
        <taxon>Actinomycetota</taxon>
        <taxon>Actinomycetes</taxon>
        <taxon>Micrococcales</taxon>
        <taxon>Microbacteriaceae</taxon>
        <taxon>Agromyces</taxon>
    </lineage>
</organism>
<name>A0ABN2UQ00_9MICO</name>
<evidence type="ECO:0000256" key="8">
    <source>
        <dbReference type="SAM" id="Phobius"/>
    </source>
</evidence>
<dbReference type="EMBL" id="BAAAPW010000004">
    <property type="protein sequence ID" value="GAA2040514.1"/>
    <property type="molecule type" value="Genomic_DNA"/>
</dbReference>
<keyword evidence="4 8" id="KW-1133">Transmembrane helix</keyword>
<feature type="transmembrane region" description="Helical" evidence="8">
    <location>
        <begin position="81"/>
        <end position="97"/>
    </location>
</feature>
<dbReference type="Pfam" id="PF00211">
    <property type="entry name" value="Guanylate_cyc"/>
    <property type="match status" value="1"/>
</dbReference>
<sequence length="426" mass="45217">MVTSVASLGHSADDGDGRRMEKSVLTLTAMFTVLVVSPWAAFYYAIGLPVPAAMPTLYVVLTLAGLAHLRRTRDDRWFRRSQLAMFLVLPPLVHVALGGFARSSAVVMFASVAVVGALSFTRVRRPGIVFAAFAGIVVVLVPFEGVLREGAPPLDDRVVTVFFAINIVSVATIMFLAMRSYVRSRDRLAAALADERDRSDRILRNVLPDRIADRLVSGERPIADRYESVGVLVADIVDFTSLSDSLSADDLVHDLNDLLREFDALAARLGVTKVKTIGDAYLAISGGPDGGPDLAALADLALGMRSIAAGRAIGGRRGIRLRIGLDTGPVVAGVIGDSRFLWDVYGATVNSASRMQTTAPPDVIQVTDRIADALGARHRLTERGTVDVKGIGPVHTWFLEGAAMTPGTVSAHPADDDGPGGSPGPS</sequence>
<dbReference type="InterPro" id="IPR001054">
    <property type="entry name" value="A/G_cyclase"/>
</dbReference>
<keyword evidence="3" id="KW-0547">Nucleotide-binding</keyword>
<feature type="transmembrane region" description="Helical" evidence="8">
    <location>
        <begin position="128"/>
        <end position="147"/>
    </location>
</feature>
<feature type="transmembrane region" description="Helical" evidence="8">
    <location>
        <begin position="52"/>
        <end position="69"/>
    </location>
</feature>
<dbReference type="Proteomes" id="UP001501196">
    <property type="component" value="Unassembled WGS sequence"/>
</dbReference>
<evidence type="ECO:0000256" key="5">
    <source>
        <dbReference type="ARBA" id="ARBA00023136"/>
    </source>
</evidence>
<evidence type="ECO:0000256" key="6">
    <source>
        <dbReference type="ARBA" id="ARBA00023239"/>
    </source>
</evidence>
<evidence type="ECO:0000313" key="10">
    <source>
        <dbReference type="EMBL" id="GAA2040514.1"/>
    </source>
</evidence>
<dbReference type="PANTHER" id="PTHR11920:SF335">
    <property type="entry name" value="GUANYLATE CYCLASE"/>
    <property type="match status" value="1"/>
</dbReference>
<evidence type="ECO:0000256" key="1">
    <source>
        <dbReference type="ARBA" id="ARBA00004370"/>
    </source>
</evidence>
<dbReference type="PROSITE" id="PS50125">
    <property type="entry name" value="GUANYLATE_CYCLASE_2"/>
    <property type="match status" value="1"/>
</dbReference>
<dbReference type="CDD" id="cd07302">
    <property type="entry name" value="CHD"/>
    <property type="match status" value="1"/>
</dbReference>
<evidence type="ECO:0000259" key="9">
    <source>
        <dbReference type="PROSITE" id="PS50125"/>
    </source>
</evidence>
<evidence type="ECO:0000256" key="7">
    <source>
        <dbReference type="SAM" id="MobiDB-lite"/>
    </source>
</evidence>
<evidence type="ECO:0000313" key="11">
    <source>
        <dbReference type="Proteomes" id="UP001501196"/>
    </source>
</evidence>
<keyword evidence="2 8" id="KW-0812">Transmembrane</keyword>
<comment type="caution">
    <text evidence="10">The sequence shown here is derived from an EMBL/GenBank/DDBJ whole genome shotgun (WGS) entry which is preliminary data.</text>
</comment>
<comment type="subcellular location">
    <subcellularLocation>
        <location evidence="1">Membrane</location>
    </subcellularLocation>
</comment>
<dbReference type="InterPro" id="IPR050401">
    <property type="entry name" value="Cyclic_nucleotide_synthase"/>
</dbReference>
<evidence type="ECO:0000256" key="3">
    <source>
        <dbReference type="ARBA" id="ARBA00022741"/>
    </source>
</evidence>
<dbReference type="SMART" id="SM00044">
    <property type="entry name" value="CYCc"/>
    <property type="match status" value="1"/>
</dbReference>
<gene>
    <name evidence="10" type="ORF">GCM10009819_27560</name>
</gene>
<dbReference type="PANTHER" id="PTHR11920">
    <property type="entry name" value="GUANYLYL CYCLASE"/>
    <property type="match status" value="1"/>
</dbReference>
<reference evidence="10 11" key="1">
    <citation type="journal article" date="2019" name="Int. J. Syst. Evol. Microbiol.">
        <title>The Global Catalogue of Microorganisms (GCM) 10K type strain sequencing project: providing services to taxonomists for standard genome sequencing and annotation.</title>
        <authorList>
            <consortium name="The Broad Institute Genomics Platform"/>
            <consortium name="The Broad Institute Genome Sequencing Center for Infectious Disease"/>
            <person name="Wu L."/>
            <person name="Ma J."/>
        </authorList>
    </citation>
    <scope>NUCLEOTIDE SEQUENCE [LARGE SCALE GENOMIC DNA]</scope>
    <source>
        <strain evidence="10 11">JCM 15672</strain>
    </source>
</reference>
<keyword evidence="5 8" id="KW-0472">Membrane</keyword>
<evidence type="ECO:0000256" key="2">
    <source>
        <dbReference type="ARBA" id="ARBA00022692"/>
    </source>
</evidence>
<feature type="transmembrane region" description="Helical" evidence="8">
    <location>
        <begin position="103"/>
        <end position="121"/>
    </location>
</feature>
<evidence type="ECO:0000256" key="4">
    <source>
        <dbReference type="ARBA" id="ARBA00022989"/>
    </source>
</evidence>